<sequence length="183" mass="20959">MRKKKKNWLSPERREPGGFAALPHCLLESQVFIELSAHAIKLLIDLLMQFKGFNNGDLCLAWSLMEKRGWKSRDTLNKARQELLNVELILITRYGDRKRPHLYALTFFAVDECGGKLDIHATEKPMSLWRLHVPVLSLFKIKPRLPPRGLDHGDMNRPASDSIVLQDKYCPPSVSNEGIAEML</sequence>
<evidence type="ECO:0008006" key="3">
    <source>
        <dbReference type="Google" id="ProtNLM"/>
    </source>
</evidence>
<dbReference type="EMBL" id="FOBH01000020">
    <property type="protein sequence ID" value="SEL64026.1"/>
    <property type="molecule type" value="Genomic_DNA"/>
</dbReference>
<organism evidence="1 2">
    <name type="scientific">Nitrosovibrio tenuis</name>
    <dbReference type="NCBI Taxonomy" id="1233"/>
    <lineage>
        <taxon>Bacteria</taxon>
        <taxon>Pseudomonadati</taxon>
        <taxon>Pseudomonadota</taxon>
        <taxon>Betaproteobacteria</taxon>
        <taxon>Nitrosomonadales</taxon>
        <taxon>Nitrosomonadaceae</taxon>
        <taxon>Nitrosovibrio</taxon>
    </lineage>
</organism>
<evidence type="ECO:0000313" key="1">
    <source>
        <dbReference type="EMBL" id="SEL64026.1"/>
    </source>
</evidence>
<gene>
    <name evidence="1" type="ORF">SAMN05216387_12020</name>
</gene>
<dbReference type="STRING" id="1233.SAMN05216387_12020"/>
<dbReference type="AlphaFoldDB" id="A0A1H7RV09"/>
<reference evidence="1 2" key="1">
    <citation type="submission" date="2016-10" db="EMBL/GenBank/DDBJ databases">
        <authorList>
            <person name="de Groot N.N."/>
        </authorList>
    </citation>
    <scope>NUCLEOTIDE SEQUENCE [LARGE SCALE GENOMIC DNA]</scope>
    <source>
        <strain evidence="1 2">Nv1</strain>
    </source>
</reference>
<evidence type="ECO:0000313" key="2">
    <source>
        <dbReference type="Proteomes" id="UP000198620"/>
    </source>
</evidence>
<protein>
    <recommendedName>
        <fullName evidence="3">Helix-turn-helix domain-containing protein</fullName>
    </recommendedName>
</protein>
<name>A0A1H7RV09_9PROT</name>
<accession>A0A1H7RV09</accession>
<dbReference type="OrthoDB" id="8910510at2"/>
<proteinExistence type="predicted"/>
<keyword evidence="2" id="KW-1185">Reference proteome</keyword>
<dbReference type="Proteomes" id="UP000198620">
    <property type="component" value="Unassembled WGS sequence"/>
</dbReference>
<dbReference type="RefSeq" id="WP_090829641.1">
    <property type="nucleotide sequence ID" value="NZ_FOBH01000020.1"/>
</dbReference>